<dbReference type="PANTHER" id="PTHR43498:SF1">
    <property type="entry name" value="COB--COM HETERODISULFIDE REDUCTASE IRON-SULFUR SUBUNIT A"/>
    <property type="match status" value="1"/>
</dbReference>
<evidence type="ECO:0000256" key="2">
    <source>
        <dbReference type="ARBA" id="ARBA00006561"/>
    </source>
</evidence>
<feature type="domain" description="4Fe-4S ferredoxin-type" evidence="9">
    <location>
        <begin position="143"/>
        <end position="172"/>
    </location>
</feature>
<evidence type="ECO:0000256" key="8">
    <source>
        <dbReference type="ARBA" id="ARBA00023014"/>
    </source>
</evidence>
<comment type="cofactor">
    <cofactor evidence="1">
        <name>FAD</name>
        <dbReference type="ChEBI" id="CHEBI:57692"/>
    </cofactor>
</comment>
<dbReference type="InterPro" id="IPR036188">
    <property type="entry name" value="FAD/NAD-bd_sf"/>
</dbReference>
<dbReference type="GO" id="GO:0051539">
    <property type="term" value="F:4 iron, 4 sulfur cluster binding"/>
    <property type="evidence" value="ECO:0007669"/>
    <property type="project" value="UniProtKB-KW"/>
</dbReference>
<dbReference type="GO" id="GO:0016491">
    <property type="term" value="F:oxidoreductase activity"/>
    <property type="evidence" value="ECO:0007669"/>
    <property type="project" value="UniProtKB-KW"/>
</dbReference>
<dbReference type="InterPro" id="IPR039650">
    <property type="entry name" value="HdrA-like"/>
</dbReference>
<evidence type="ECO:0000256" key="4">
    <source>
        <dbReference type="ARBA" id="ARBA00022723"/>
    </source>
</evidence>
<evidence type="ECO:0000256" key="3">
    <source>
        <dbReference type="ARBA" id="ARBA00022485"/>
    </source>
</evidence>
<dbReference type="InterPro" id="IPR023753">
    <property type="entry name" value="FAD/NAD-binding_dom"/>
</dbReference>
<dbReference type="GO" id="GO:0046872">
    <property type="term" value="F:metal ion binding"/>
    <property type="evidence" value="ECO:0007669"/>
    <property type="project" value="UniProtKB-KW"/>
</dbReference>
<dbReference type="Gene3D" id="3.40.50.720">
    <property type="entry name" value="NAD(P)-binding Rossmann-like Domain"/>
    <property type="match status" value="1"/>
</dbReference>
<dbReference type="SUPFAM" id="SSF51971">
    <property type="entry name" value="Nucleotide-binding domain"/>
    <property type="match status" value="2"/>
</dbReference>
<evidence type="ECO:0000256" key="5">
    <source>
        <dbReference type="ARBA" id="ARBA00022827"/>
    </source>
</evidence>
<organism evidence="10">
    <name type="scientific">candidate division WOR-3 bacterium</name>
    <dbReference type="NCBI Taxonomy" id="2052148"/>
    <lineage>
        <taxon>Bacteria</taxon>
        <taxon>Bacteria division WOR-3</taxon>
    </lineage>
</organism>
<dbReference type="PROSITE" id="PS00198">
    <property type="entry name" value="4FE4S_FER_1"/>
    <property type="match status" value="3"/>
</dbReference>
<dbReference type="PRINTS" id="PR00411">
    <property type="entry name" value="PNDRDTASEI"/>
</dbReference>
<name>A0A7C4YQL2_UNCW3</name>
<dbReference type="Gene3D" id="3.50.50.60">
    <property type="entry name" value="FAD/NAD(P)-binding domain"/>
    <property type="match status" value="3"/>
</dbReference>
<dbReference type="PANTHER" id="PTHR43498">
    <property type="entry name" value="FERREDOXIN:COB-COM HETERODISULFIDE REDUCTASE SUBUNIT A"/>
    <property type="match status" value="1"/>
</dbReference>
<feature type="domain" description="4Fe-4S ferredoxin-type" evidence="9">
    <location>
        <begin position="96"/>
        <end position="125"/>
    </location>
</feature>
<accession>A0A7C4YQL2</accession>
<feature type="domain" description="4Fe-4S ferredoxin-type" evidence="9">
    <location>
        <begin position="957"/>
        <end position="986"/>
    </location>
</feature>
<comment type="similarity">
    <text evidence="2">Belongs to the HdrA family.</text>
</comment>
<keyword evidence="8" id="KW-0411">Iron-sulfur</keyword>
<dbReference type="Pfam" id="PF12800">
    <property type="entry name" value="Fer4_4"/>
    <property type="match status" value="1"/>
</dbReference>
<evidence type="ECO:0000259" key="9">
    <source>
        <dbReference type="PROSITE" id="PS51379"/>
    </source>
</evidence>
<sequence>MVGSALVVGGGVSGIQTSLDLVENGFKVYLLDTKPAIGGVMAQLDKTFPTNDCAMCILAPKLVEAGRNQNIELLTLSEILEVKGEPGNFEVKIRRKARYIDPKKCTGCGECARKCPVRAINPYNEGLSLREAIYNLYPQAVPKTYAIDKDVCIGCGLCKNLCLADAVNYEDKDRIEILHIGAIVLNSGFSPFDASLKKEYGWGKFPNVVTSMQYERILSASGPFFGHIQRPSDGKIPRKIAWIQCVGSRDETVNNEYCSGVCCMYAIKEAVMTKEHESDIEPTIFYMDMRCYGKGFEKYYTNAQNSGIRFIRSRVPELKEDPETNDIIVKYEKDGELVQERFDLVVLSIGLEPPENYEKLFDVLDIDENEYGFAQTSGTNPLTTSRDGIFVAGAFQGPKDIPESVMQGSAAVSEVSALLKDVRNTLIKEKTYPPEKDVSGEEPRIGVFVCHCGINIGAYVNVKEVVEYAKKLPYVVHAENNLYTCSEDTQKKITQVIKDKNLNRVVVASCTPRTHEPLFQETLKDAGLNPYLFEMANIREQCSWIHMHDYEGATEKAKDLVRMAVAKAVYLFPLKEMFLPVKQNALVIGGGVAGMVAALDIARSGYDVTIVEKEKELGGKLKEIYYDEWGDPQSFLVSLINKVKTNPRITVLTESSLKNVEGFVGNYKSTISTPEGDKEIEHGVIIVATGAKEYKPKEYLYGKSNNVLTQHELEEKIAKNEIDFSKIKTVVMIQCVGSRDNEHPYCSRICCSNAMKNAKKILESNPEIQLFVLNKDIRTYGFREKLYSDVRELGGIFLKYTDETKPEVTKNGRKIKVKAYDEILKDWIEIPADLVVLSTGIIPNEDNDTIGKLLKVPLNEDGFFLEAHVKLRPVDFATEGIYLAGTAHSPKSVDESIIQAKAAAARALTIISKEKYRAEPTIAAVNEDLCDGCGICEPVCEYKAIEIVKDKDKPEEKKAVVNEAMCKGCGACIAACPSGAMEQKGFTSQQIYALIDAALRPELFVKSE</sequence>
<keyword evidence="7" id="KW-0408">Iron</keyword>
<keyword evidence="3" id="KW-0004">4Fe-4S</keyword>
<dbReference type="PROSITE" id="PS51379">
    <property type="entry name" value="4FE4S_FER_2"/>
    <property type="match status" value="4"/>
</dbReference>
<dbReference type="Pfam" id="PF07992">
    <property type="entry name" value="Pyr_redox_2"/>
    <property type="match status" value="1"/>
</dbReference>
<evidence type="ECO:0000256" key="7">
    <source>
        <dbReference type="ARBA" id="ARBA00023004"/>
    </source>
</evidence>
<gene>
    <name evidence="10" type="ORF">ENV67_00390</name>
</gene>
<dbReference type="EMBL" id="DTHG01000005">
    <property type="protein sequence ID" value="HGW90988.1"/>
    <property type="molecule type" value="Genomic_DNA"/>
</dbReference>
<feature type="domain" description="4Fe-4S ferredoxin-type" evidence="9">
    <location>
        <begin position="921"/>
        <end position="950"/>
    </location>
</feature>
<dbReference type="InterPro" id="IPR017900">
    <property type="entry name" value="4Fe4S_Fe_S_CS"/>
</dbReference>
<dbReference type="SUPFAM" id="SSF54862">
    <property type="entry name" value="4Fe-4S ferredoxins"/>
    <property type="match status" value="2"/>
</dbReference>
<dbReference type="InterPro" id="IPR017896">
    <property type="entry name" value="4Fe4S_Fe-S-bd"/>
</dbReference>
<evidence type="ECO:0000256" key="6">
    <source>
        <dbReference type="ARBA" id="ARBA00023002"/>
    </source>
</evidence>
<evidence type="ECO:0000256" key="1">
    <source>
        <dbReference type="ARBA" id="ARBA00001974"/>
    </source>
</evidence>
<proteinExistence type="inferred from homology"/>
<keyword evidence="4" id="KW-0479">Metal-binding</keyword>
<protein>
    <submittedName>
        <fullName evidence="10">CoB--CoM heterodisulfide reductase iron-sulfur subunit A family protein</fullName>
    </submittedName>
</protein>
<reference evidence="10" key="1">
    <citation type="journal article" date="2020" name="mSystems">
        <title>Genome- and Community-Level Interaction Insights into Carbon Utilization and Element Cycling Functions of Hydrothermarchaeota in Hydrothermal Sediment.</title>
        <authorList>
            <person name="Zhou Z."/>
            <person name="Liu Y."/>
            <person name="Xu W."/>
            <person name="Pan J."/>
            <person name="Luo Z.H."/>
            <person name="Li M."/>
        </authorList>
    </citation>
    <scope>NUCLEOTIDE SEQUENCE [LARGE SCALE GENOMIC DNA]</scope>
    <source>
        <strain evidence="10">SpSt-780</strain>
    </source>
</reference>
<dbReference type="Pfam" id="PF12838">
    <property type="entry name" value="Fer4_7"/>
    <property type="match status" value="1"/>
</dbReference>
<keyword evidence="5" id="KW-0285">Flavoprotein</keyword>
<keyword evidence="5" id="KW-0274">FAD</keyword>
<evidence type="ECO:0000313" key="10">
    <source>
        <dbReference type="EMBL" id="HGW90988.1"/>
    </source>
</evidence>
<dbReference type="Gene3D" id="3.30.70.20">
    <property type="match status" value="3"/>
</dbReference>
<dbReference type="Pfam" id="PF00037">
    <property type="entry name" value="Fer4"/>
    <property type="match status" value="1"/>
</dbReference>
<comment type="caution">
    <text evidence="10">The sequence shown here is derived from an EMBL/GenBank/DDBJ whole genome shotgun (WGS) entry which is preliminary data.</text>
</comment>
<keyword evidence="6" id="KW-0560">Oxidoreductase</keyword>
<dbReference type="AlphaFoldDB" id="A0A7C4YQL2"/>